<evidence type="ECO:0000259" key="3">
    <source>
        <dbReference type="Pfam" id="PF04755"/>
    </source>
</evidence>
<evidence type="ECO:0000313" key="5">
    <source>
        <dbReference type="Proteomes" id="UP000825935"/>
    </source>
</evidence>
<evidence type="ECO:0000313" key="4">
    <source>
        <dbReference type="EMBL" id="KAH7316219.1"/>
    </source>
</evidence>
<dbReference type="GO" id="GO:0009536">
    <property type="term" value="C:plastid"/>
    <property type="evidence" value="ECO:0007669"/>
    <property type="project" value="UniProtKB-SubCell"/>
</dbReference>
<dbReference type="Pfam" id="PF04755">
    <property type="entry name" value="PAP_fibrillin"/>
    <property type="match status" value="1"/>
</dbReference>
<accession>A0A8T2SBY2</accession>
<organism evidence="4 5">
    <name type="scientific">Ceratopteris richardii</name>
    <name type="common">Triangle waterfern</name>
    <dbReference type="NCBI Taxonomy" id="49495"/>
    <lineage>
        <taxon>Eukaryota</taxon>
        <taxon>Viridiplantae</taxon>
        <taxon>Streptophyta</taxon>
        <taxon>Embryophyta</taxon>
        <taxon>Tracheophyta</taxon>
        <taxon>Polypodiopsida</taxon>
        <taxon>Polypodiidae</taxon>
        <taxon>Polypodiales</taxon>
        <taxon>Pteridineae</taxon>
        <taxon>Pteridaceae</taxon>
        <taxon>Parkerioideae</taxon>
        <taxon>Ceratopteris</taxon>
    </lineage>
</organism>
<comment type="caution">
    <text evidence="4">The sequence shown here is derived from an EMBL/GenBank/DDBJ whole genome shotgun (WGS) entry which is preliminary data.</text>
</comment>
<evidence type="ECO:0000256" key="2">
    <source>
        <dbReference type="ARBA" id="ARBA00022640"/>
    </source>
</evidence>
<protein>
    <recommendedName>
        <fullName evidence="3">Plastid lipid-associated protein/fibrillin conserved domain-containing protein</fullName>
    </recommendedName>
</protein>
<dbReference type="AlphaFoldDB" id="A0A8T2SBY2"/>
<dbReference type="OMA" id="IGAPWPF"/>
<dbReference type="OrthoDB" id="203682at2759"/>
<proteinExistence type="predicted"/>
<dbReference type="Proteomes" id="UP000825935">
    <property type="component" value="Chromosome 21"/>
</dbReference>
<keyword evidence="5" id="KW-1185">Reference proteome</keyword>
<dbReference type="EMBL" id="CM035426">
    <property type="protein sequence ID" value="KAH7316219.1"/>
    <property type="molecule type" value="Genomic_DNA"/>
</dbReference>
<reference evidence="4" key="1">
    <citation type="submission" date="2021-08" db="EMBL/GenBank/DDBJ databases">
        <title>WGS assembly of Ceratopteris richardii.</title>
        <authorList>
            <person name="Marchant D.B."/>
            <person name="Chen G."/>
            <person name="Jenkins J."/>
            <person name="Shu S."/>
            <person name="Leebens-Mack J."/>
            <person name="Grimwood J."/>
            <person name="Schmutz J."/>
            <person name="Soltis P."/>
            <person name="Soltis D."/>
            <person name="Chen Z.-H."/>
        </authorList>
    </citation>
    <scope>NUCLEOTIDE SEQUENCE</scope>
    <source>
        <strain evidence="4">Whitten #5841</strain>
        <tissue evidence="4">Leaf</tissue>
    </source>
</reference>
<dbReference type="PANTHER" id="PTHR31906">
    <property type="entry name" value="PLASTID-LIPID-ASSOCIATED PROTEIN 4, CHLOROPLASTIC-RELATED"/>
    <property type="match status" value="1"/>
</dbReference>
<dbReference type="InterPro" id="IPR006843">
    <property type="entry name" value="PAP/fibrillin_dom"/>
</dbReference>
<comment type="subcellular location">
    <subcellularLocation>
        <location evidence="1">Plastid</location>
    </subcellularLocation>
</comment>
<gene>
    <name evidence="4" type="ORF">KP509_21G083500</name>
</gene>
<keyword evidence="2" id="KW-0934">Plastid</keyword>
<dbReference type="InterPro" id="IPR039633">
    <property type="entry name" value="PAP"/>
</dbReference>
<evidence type="ECO:0000256" key="1">
    <source>
        <dbReference type="ARBA" id="ARBA00004474"/>
    </source>
</evidence>
<name>A0A8T2SBY2_CERRI</name>
<sequence length="268" mass="29414">MATAGSYLSHSIAIPASIPRHSCRLFWRDGQRLGFTIRIQNLSVKTVSKVQASSVFVVAQEEINASVRDIPPLKSDLLSMVAGLDRGLLARESDQVNINAIAEQLEGKCGPVKLGDSDSLQGRWRLVYSSAFASGSLGGMRPGPPAGASPFTLGQVYQRIDVFAKELDNIVELRLRTLWPLPPIVVEATLAHSYEVIGDNVIKIVFEKTLVKPKEGLEQVPPFTLPQLPEFLRPSAGLRSGTFECTFLDQNMRITRGDRGELRIFVMA</sequence>
<feature type="domain" description="Plastid lipid-associated protein/fibrillin conserved" evidence="3">
    <location>
        <begin position="73"/>
        <end position="265"/>
    </location>
</feature>